<proteinExistence type="predicted"/>
<gene>
    <name evidence="8" type="ORF">CBW24_05200</name>
</gene>
<dbReference type="CDD" id="cd00082">
    <property type="entry name" value="HisKA"/>
    <property type="match status" value="1"/>
</dbReference>
<dbReference type="InterPro" id="IPR050351">
    <property type="entry name" value="BphY/WalK/GraS-like"/>
</dbReference>
<feature type="domain" description="Histidine kinase" evidence="7">
    <location>
        <begin position="252"/>
        <end position="465"/>
    </location>
</feature>
<keyword evidence="5" id="KW-0418">Kinase</keyword>
<dbReference type="GO" id="GO:0030295">
    <property type="term" value="F:protein kinase activator activity"/>
    <property type="evidence" value="ECO:0007669"/>
    <property type="project" value="TreeGrafter"/>
</dbReference>
<evidence type="ECO:0000256" key="6">
    <source>
        <dbReference type="SAM" id="Phobius"/>
    </source>
</evidence>
<accession>A0A291LXS4</accession>
<evidence type="ECO:0000313" key="9">
    <source>
        <dbReference type="Proteomes" id="UP000219050"/>
    </source>
</evidence>
<feature type="transmembrane region" description="Helical" evidence="6">
    <location>
        <begin position="29"/>
        <end position="52"/>
    </location>
</feature>
<keyword evidence="6" id="KW-0472">Membrane</keyword>
<dbReference type="KEGG" id="cmag:CBW24_05200"/>
<protein>
    <recommendedName>
        <fullName evidence="2">histidine kinase</fullName>
        <ecNumber evidence="2">2.7.13.3</ecNumber>
    </recommendedName>
</protein>
<evidence type="ECO:0000256" key="1">
    <source>
        <dbReference type="ARBA" id="ARBA00000085"/>
    </source>
</evidence>
<evidence type="ECO:0000256" key="3">
    <source>
        <dbReference type="ARBA" id="ARBA00022553"/>
    </source>
</evidence>
<dbReference type="PRINTS" id="PR00344">
    <property type="entry name" value="BCTRLSENSOR"/>
</dbReference>
<dbReference type="InterPro" id="IPR005467">
    <property type="entry name" value="His_kinase_dom"/>
</dbReference>
<evidence type="ECO:0000313" key="8">
    <source>
        <dbReference type="EMBL" id="ATI41454.1"/>
    </source>
</evidence>
<dbReference type="Gene3D" id="1.10.287.130">
    <property type="match status" value="1"/>
</dbReference>
<dbReference type="EC" id="2.7.13.3" evidence="2"/>
<name>A0A291LXS4_9RHOB</name>
<dbReference type="Pfam" id="PF02518">
    <property type="entry name" value="HATPase_c"/>
    <property type="match status" value="1"/>
</dbReference>
<dbReference type="InterPro" id="IPR004358">
    <property type="entry name" value="Sig_transdc_His_kin-like_C"/>
</dbReference>
<dbReference type="SUPFAM" id="SSF55874">
    <property type="entry name" value="ATPase domain of HSP90 chaperone/DNA topoisomerase II/histidine kinase"/>
    <property type="match status" value="1"/>
</dbReference>
<sequence length="466" mass="51078">MLADAGGHMTDLLQLTDVLKARNRSLRSILGMIGAVVALGLVLVSVICADLVRSQAAIASRQTALMTDLVQFERTIGYGGFIHEFKNALLRPEDPSYLREARDSMEEALLALDGMEAQVDDGRGLRGGGADIALDLTQIRATLLAYRARIDWTEQGLQRGLSAREIDDRVQVDDTEALLNLQDAVMRVRDALALRQDQIRKGLWLLLGGSIAAALLGLSAVMAAYAHDRRRALSYAQGVAKRNSDLEEFTRIAAHDLRAPLRQVAQLADFIREDAYEAGMPLSPAATEHLAMIEARVSRLSRMVGDTLSYLNPSDPARHPEWVDLHALIRDVTDFITPPGTEVRIEGDLTRLMVVRTELEIVLRNLAGNAVKHGPERGLRIVVRCQCRGDNWCIEVEDNGPGIDAAHRERVFGMFAALTAPAEAEVSGVGLAVVRRLVRSWQGDVTIRDATPRGAIFEIRLPVAAN</sequence>
<keyword evidence="6" id="KW-0812">Transmembrane</keyword>
<dbReference type="SMART" id="SM00388">
    <property type="entry name" value="HisKA"/>
    <property type="match status" value="1"/>
</dbReference>
<evidence type="ECO:0000256" key="4">
    <source>
        <dbReference type="ARBA" id="ARBA00022679"/>
    </source>
</evidence>
<keyword evidence="9" id="KW-1185">Reference proteome</keyword>
<dbReference type="GO" id="GO:0000155">
    <property type="term" value="F:phosphorelay sensor kinase activity"/>
    <property type="evidence" value="ECO:0007669"/>
    <property type="project" value="InterPro"/>
</dbReference>
<keyword evidence="3" id="KW-0597">Phosphoprotein</keyword>
<dbReference type="Proteomes" id="UP000219050">
    <property type="component" value="Chromosome"/>
</dbReference>
<dbReference type="Gene3D" id="3.30.565.10">
    <property type="entry name" value="Histidine kinase-like ATPase, C-terminal domain"/>
    <property type="match status" value="1"/>
</dbReference>
<dbReference type="GO" id="GO:0007234">
    <property type="term" value="P:osmosensory signaling via phosphorelay pathway"/>
    <property type="evidence" value="ECO:0007669"/>
    <property type="project" value="TreeGrafter"/>
</dbReference>
<keyword evidence="4" id="KW-0808">Transferase</keyword>
<dbReference type="InterPro" id="IPR036890">
    <property type="entry name" value="HATPase_C_sf"/>
</dbReference>
<dbReference type="EMBL" id="CP021404">
    <property type="protein sequence ID" value="ATI41454.1"/>
    <property type="molecule type" value="Genomic_DNA"/>
</dbReference>
<comment type="catalytic activity">
    <reaction evidence="1">
        <text>ATP + protein L-histidine = ADP + protein N-phospho-L-histidine.</text>
        <dbReference type="EC" id="2.7.13.3"/>
    </reaction>
</comment>
<dbReference type="PANTHER" id="PTHR42878">
    <property type="entry name" value="TWO-COMPONENT HISTIDINE KINASE"/>
    <property type="match status" value="1"/>
</dbReference>
<dbReference type="InterPro" id="IPR003661">
    <property type="entry name" value="HisK_dim/P_dom"/>
</dbReference>
<dbReference type="PROSITE" id="PS50109">
    <property type="entry name" value="HIS_KIN"/>
    <property type="match status" value="1"/>
</dbReference>
<feature type="transmembrane region" description="Helical" evidence="6">
    <location>
        <begin position="203"/>
        <end position="226"/>
    </location>
</feature>
<dbReference type="AlphaFoldDB" id="A0A291LXS4"/>
<dbReference type="InterPro" id="IPR036097">
    <property type="entry name" value="HisK_dim/P_sf"/>
</dbReference>
<dbReference type="PANTHER" id="PTHR42878:SF15">
    <property type="entry name" value="BACTERIOPHYTOCHROME"/>
    <property type="match status" value="1"/>
</dbReference>
<dbReference type="SMART" id="SM00387">
    <property type="entry name" value="HATPase_c"/>
    <property type="match status" value="1"/>
</dbReference>
<evidence type="ECO:0000256" key="2">
    <source>
        <dbReference type="ARBA" id="ARBA00012438"/>
    </source>
</evidence>
<evidence type="ECO:0000259" key="7">
    <source>
        <dbReference type="PROSITE" id="PS50109"/>
    </source>
</evidence>
<dbReference type="SUPFAM" id="SSF47384">
    <property type="entry name" value="Homodimeric domain of signal transducing histidine kinase"/>
    <property type="match status" value="1"/>
</dbReference>
<organism evidence="8 9">
    <name type="scientific">Pacificitalea manganoxidans</name>
    <dbReference type="NCBI Taxonomy" id="1411902"/>
    <lineage>
        <taxon>Bacteria</taxon>
        <taxon>Pseudomonadati</taxon>
        <taxon>Pseudomonadota</taxon>
        <taxon>Alphaproteobacteria</taxon>
        <taxon>Rhodobacterales</taxon>
        <taxon>Paracoccaceae</taxon>
        <taxon>Pacificitalea</taxon>
    </lineage>
</organism>
<keyword evidence="6" id="KW-1133">Transmembrane helix</keyword>
<reference evidence="8 9" key="1">
    <citation type="submission" date="2017-05" db="EMBL/GenBank/DDBJ databases">
        <title>Comparative genomic and metabolic analysis of manganese-oxidizing mechanisms in Celeribater manganoxidans DY25T: its adaption to the environment of polymetallic nodule.</title>
        <authorList>
            <person name="Wang X."/>
        </authorList>
    </citation>
    <scope>NUCLEOTIDE SEQUENCE [LARGE SCALE GENOMIC DNA]</scope>
    <source>
        <strain evidence="8 9">DY25</strain>
    </source>
</reference>
<dbReference type="GO" id="GO:0000156">
    <property type="term" value="F:phosphorelay response regulator activity"/>
    <property type="evidence" value="ECO:0007669"/>
    <property type="project" value="TreeGrafter"/>
</dbReference>
<evidence type="ECO:0000256" key="5">
    <source>
        <dbReference type="ARBA" id="ARBA00022777"/>
    </source>
</evidence>
<dbReference type="InterPro" id="IPR003594">
    <property type="entry name" value="HATPase_dom"/>
</dbReference>